<organism evidence="7 8">
    <name type="scientific">Citrus unshiu</name>
    <name type="common">Satsuma mandarin</name>
    <name type="synonym">Citrus nobilis var. unshiu</name>
    <dbReference type="NCBI Taxonomy" id="55188"/>
    <lineage>
        <taxon>Eukaryota</taxon>
        <taxon>Viridiplantae</taxon>
        <taxon>Streptophyta</taxon>
        <taxon>Embryophyta</taxon>
        <taxon>Tracheophyta</taxon>
        <taxon>Spermatophyta</taxon>
        <taxon>Magnoliopsida</taxon>
        <taxon>eudicotyledons</taxon>
        <taxon>Gunneridae</taxon>
        <taxon>Pentapetalae</taxon>
        <taxon>rosids</taxon>
        <taxon>malvids</taxon>
        <taxon>Sapindales</taxon>
        <taxon>Rutaceae</taxon>
        <taxon>Aurantioideae</taxon>
        <taxon>Citrus</taxon>
    </lineage>
</organism>
<dbReference type="GO" id="GO:0000785">
    <property type="term" value="C:chromatin"/>
    <property type="evidence" value="ECO:0007669"/>
    <property type="project" value="TreeGrafter"/>
</dbReference>
<dbReference type="STRING" id="55188.A0A2H5Q923"/>
<protein>
    <recommendedName>
        <fullName evidence="6">C2H2-type domain-containing protein</fullName>
    </recommendedName>
</protein>
<dbReference type="AlphaFoldDB" id="A0A2H5Q923"/>
<accession>A0A2H5Q923</accession>
<reference evidence="7 8" key="1">
    <citation type="journal article" date="2017" name="Front. Genet.">
        <title>Draft sequencing of the heterozygous diploid genome of Satsuma (Citrus unshiu Marc.) using a hybrid assembly approach.</title>
        <authorList>
            <person name="Shimizu T."/>
            <person name="Tanizawa Y."/>
            <person name="Mochizuki T."/>
            <person name="Nagasaki H."/>
            <person name="Yoshioka T."/>
            <person name="Toyoda A."/>
            <person name="Fujiyama A."/>
            <person name="Kaminuma E."/>
            <person name="Nakamura Y."/>
        </authorList>
    </citation>
    <scope>NUCLEOTIDE SEQUENCE [LARGE SCALE GENOMIC DNA]</scope>
    <source>
        <strain evidence="8">cv. Miyagawa wase</strain>
    </source>
</reference>
<keyword evidence="1" id="KW-0479">Metal-binding</keyword>
<dbReference type="GO" id="GO:0008270">
    <property type="term" value="F:zinc ion binding"/>
    <property type="evidence" value="ECO:0007669"/>
    <property type="project" value="UniProtKB-KW"/>
</dbReference>
<sequence>MSFVRLCSEKTLKALKEKAKEPEAPEPEPEPTTEVLFLCSYEGCGKTFIDAASLRKHAHSHGERQYQCHWKAICIDDLSGEAKKFLDSSKLKDTFLFILEKEITYVLMKAVVSLLYPVIAEDIMGFSKQDSVRRFDCHTILSVMYPIQGDPMMLKSQAGKWRIMEFSLENCHYAKAT</sequence>
<keyword evidence="8" id="KW-1185">Reference proteome</keyword>
<name>A0A2H5Q923_CITUN</name>
<dbReference type="PANTHER" id="PTHR14003">
    <property type="entry name" value="TRANSCRIPTIONAL REPRESSOR PROTEIN YY"/>
    <property type="match status" value="1"/>
</dbReference>
<dbReference type="GO" id="GO:0031519">
    <property type="term" value="C:PcG protein complex"/>
    <property type="evidence" value="ECO:0007669"/>
    <property type="project" value="TreeGrafter"/>
</dbReference>
<evidence type="ECO:0000256" key="3">
    <source>
        <dbReference type="ARBA" id="ARBA00022771"/>
    </source>
</evidence>
<dbReference type="EMBL" id="BDQV01000259">
    <property type="protein sequence ID" value="GAY61140.1"/>
    <property type="molecule type" value="Genomic_DNA"/>
</dbReference>
<proteinExistence type="predicted"/>
<dbReference type="SMART" id="SM00355">
    <property type="entry name" value="ZnF_C2H2"/>
    <property type="match status" value="1"/>
</dbReference>
<dbReference type="GO" id="GO:0000978">
    <property type="term" value="F:RNA polymerase II cis-regulatory region sequence-specific DNA binding"/>
    <property type="evidence" value="ECO:0007669"/>
    <property type="project" value="TreeGrafter"/>
</dbReference>
<keyword evidence="3 5" id="KW-0863">Zinc-finger</keyword>
<evidence type="ECO:0000256" key="5">
    <source>
        <dbReference type="PROSITE-ProRule" id="PRU00042"/>
    </source>
</evidence>
<dbReference type="PROSITE" id="PS50157">
    <property type="entry name" value="ZINC_FINGER_C2H2_2"/>
    <property type="match status" value="1"/>
</dbReference>
<dbReference type="InterPro" id="IPR036236">
    <property type="entry name" value="Znf_C2H2_sf"/>
</dbReference>
<dbReference type="Gene3D" id="3.30.160.60">
    <property type="entry name" value="Classic Zinc Finger"/>
    <property type="match status" value="1"/>
</dbReference>
<dbReference type="PROSITE" id="PS00028">
    <property type="entry name" value="ZINC_FINGER_C2H2_1"/>
    <property type="match status" value="1"/>
</dbReference>
<keyword evidence="2" id="KW-0677">Repeat</keyword>
<comment type="caution">
    <text evidence="7">The sequence shown here is derived from an EMBL/GenBank/DDBJ whole genome shotgun (WGS) entry which is preliminary data.</text>
</comment>
<evidence type="ECO:0000259" key="6">
    <source>
        <dbReference type="PROSITE" id="PS50157"/>
    </source>
</evidence>
<dbReference type="GO" id="GO:0005667">
    <property type="term" value="C:transcription regulator complex"/>
    <property type="evidence" value="ECO:0007669"/>
    <property type="project" value="TreeGrafter"/>
</dbReference>
<evidence type="ECO:0000313" key="7">
    <source>
        <dbReference type="EMBL" id="GAY61140.1"/>
    </source>
</evidence>
<dbReference type="Proteomes" id="UP000236630">
    <property type="component" value="Unassembled WGS sequence"/>
</dbReference>
<feature type="domain" description="C2H2-type" evidence="6">
    <location>
        <begin position="37"/>
        <end position="66"/>
    </location>
</feature>
<dbReference type="PANTHER" id="PTHR14003:SF1">
    <property type="entry name" value="ZINC FINGER TRANSCRIPTION FACTOR YY1"/>
    <property type="match status" value="1"/>
</dbReference>
<evidence type="ECO:0000256" key="4">
    <source>
        <dbReference type="ARBA" id="ARBA00022833"/>
    </source>
</evidence>
<gene>
    <name evidence="7" type="ORF">CUMW_207460</name>
</gene>
<dbReference type="SUPFAM" id="SSF57667">
    <property type="entry name" value="beta-beta-alpha zinc fingers"/>
    <property type="match status" value="1"/>
</dbReference>
<dbReference type="GO" id="GO:0000981">
    <property type="term" value="F:DNA-binding transcription factor activity, RNA polymerase II-specific"/>
    <property type="evidence" value="ECO:0007669"/>
    <property type="project" value="TreeGrafter"/>
</dbReference>
<evidence type="ECO:0000256" key="2">
    <source>
        <dbReference type="ARBA" id="ARBA00022737"/>
    </source>
</evidence>
<keyword evidence="4" id="KW-0862">Zinc</keyword>
<evidence type="ECO:0000313" key="8">
    <source>
        <dbReference type="Proteomes" id="UP000236630"/>
    </source>
</evidence>
<evidence type="ECO:0000256" key="1">
    <source>
        <dbReference type="ARBA" id="ARBA00022723"/>
    </source>
</evidence>
<dbReference type="InterPro" id="IPR013087">
    <property type="entry name" value="Znf_C2H2_type"/>
</dbReference>